<proteinExistence type="predicted"/>
<keyword evidence="2" id="KW-1185">Reference proteome</keyword>
<dbReference type="AlphaFoldDB" id="A0A6A5YWB3"/>
<accession>A0A6A5YWB3</accession>
<evidence type="ECO:0000313" key="1">
    <source>
        <dbReference type="EMBL" id="KAF2111422.1"/>
    </source>
</evidence>
<protein>
    <submittedName>
        <fullName evidence="1">Uncharacterized protein</fullName>
    </submittedName>
</protein>
<reference evidence="1" key="1">
    <citation type="journal article" date="2020" name="Stud. Mycol.">
        <title>101 Dothideomycetes genomes: a test case for predicting lifestyles and emergence of pathogens.</title>
        <authorList>
            <person name="Haridas S."/>
            <person name="Albert R."/>
            <person name="Binder M."/>
            <person name="Bloem J."/>
            <person name="Labutti K."/>
            <person name="Salamov A."/>
            <person name="Andreopoulos B."/>
            <person name="Baker S."/>
            <person name="Barry K."/>
            <person name="Bills G."/>
            <person name="Bluhm B."/>
            <person name="Cannon C."/>
            <person name="Castanera R."/>
            <person name="Culley D."/>
            <person name="Daum C."/>
            <person name="Ezra D."/>
            <person name="Gonzalez J."/>
            <person name="Henrissat B."/>
            <person name="Kuo A."/>
            <person name="Liang C."/>
            <person name="Lipzen A."/>
            <person name="Lutzoni F."/>
            <person name="Magnuson J."/>
            <person name="Mondo S."/>
            <person name="Nolan M."/>
            <person name="Ohm R."/>
            <person name="Pangilinan J."/>
            <person name="Park H.-J."/>
            <person name="Ramirez L."/>
            <person name="Alfaro M."/>
            <person name="Sun H."/>
            <person name="Tritt A."/>
            <person name="Yoshinaga Y."/>
            <person name="Zwiers L.-H."/>
            <person name="Turgeon B."/>
            <person name="Goodwin S."/>
            <person name="Spatafora J."/>
            <person name="Crous P."/>
            <person name="Grigoriev I."/>
        </authorList>
    </citation>
    <scope>NUCLEOTIDE SEQUENCE</scope>
    <source>
        <strain evidence="1">CBS 627.86</strain>
    </source>
</reference>
<dbReference type="EMBL" id="ML977334">
    <property type="protein sequence ID" value="KAF2111422.1"/>
    <property type="molecule type" value="Genomic_DNA"/>
</dbReference>
<evidence type="ECO:0000313" key="2">
    <source>
        <dbReference type="Proteomes" id="UP000799770"/>
    </source>
</evidence>
<sequence>MASMTRLTPEIWHGIRTLVPHMLCFISILASVLVSVRPIPGRPSDLPDSSEKPPVILMHEDSLNRLMAGNAPHNKKVQACIAYLILQGAIPVDSSNYAIAKHYHRAYDVVYSSSSLMSGKPEGDLQQTLLRVFEQCMWLREPQFGLSRLDPNANLWIKMQPALKLASRLIIIHWQWWVVLIQGRPVIDPRTGRRHLVYTGLYDAAARKRVDRFFEEQLPKYFFWFWSDFKREQLHGATSSSSSGIDCECDTIFDKHRPQFDGFLTRACSFLYSVWITIKPVVLGRKLNFVGLNRSYRIFLERDDAEKDLAAIIQTNWALAFTMSHELAHVVRMHLHPDLKQEPWHSLSDVERELGWSWERSIYGNVDMGGYLDPVLGYCIPWYQKIDTDLNNPSVWINSRFLRPLDPMYFQRFFVEAEWHRYENVSAAVKVQYWYPPIPPVGVCRQVSVPGLDDWVWAGPRWLGDTNPDFSLLELLIREQQDRQLL</sequence>
<name>A0A6A5YWB3_9PLEO</name>
<dbReference type="OrthoDB" id="10254945at2759"/>
<organism evidence="1 2">
    <name type="scientific">Lophiotrema nucula</name>
    <dbReference type="NCBI Taxonomy" id="690887"/>
    <lineage>
        <taxon>Eukaryota</taxon>
        <taxon>Fungi</taxon>
        <taxon>Dikarya</taxon>
        <taxon>Ascomycota</taxon>
        <taxon>Pezizomycotina</taxon>
        <taxon>Dothideomycetes</taxon>
        <taxon>Pleosporomycetidae</taxon>
        <taxon>Pleosporales</taxon>
        <taxon>Lophiotremataceae</taxon>
        <taxon>Lophiotrema</taxon>
    </lineage>
</organism>
<dbReference type="Proteomes" id="UP000799770">
    <property type="component" value="Unassembled WGS sequence"/>
</dbReference>
<gene>
    <name evidence="1" type="ORF">BDV96DRAFT_603021</name>
</gene>